<sequence>MIYTTLLNIAIFQGIVLGLIILRSSLFNSNSNKYLAFLLFALSIVLLNYVFELEGTFTSFPYLHFLDDIEWIFLLPVFIFLFIINRIDDNVKNRQKTYLCYIPFAFSSVVSVAYDLSNVAGIYKIPESYLYLIDILRLTQFLFALIIIPFLPLYSYFMIRHLKDPKEKKWIITLLTFLYLLVFTWLVTYLVGVFAGLDISYIMGVLALAATFIMHWTAYIGIYKYKLAKNKDAIYNFLNNNLALASAPLQNTEATIIEENGPTKEHKEYITEDNLYFQKLELLCKEQHIYTDSTLNREKVAEKLGISPGYVSQIINIITGDNFANYINQYRVEAVKEMISNSEYDNYNLLAMGLESGFTSKTTFYKAFKKVTGQTPNEYKNAAK</sequence>
<evidence type="ECO:0000313" key="6">
    <source>
        <dbReference type="EMBL" id="KOS08438.1"/>
    </source>
</evidence>
<keyword evidence="4" id="KW-0472">Membrane</keyword>
<proteinExistence type="predicted"/>
<dbReference type="STRING" id="1202724.AM493_19875"/>
<evidence type="ECO:0000259" key="5">
    <source>
        <dbReference type="PROSITE" id="PS01124"/>
    </source>
</evidence>
<dbReference type="EMBL" id="LIYD01000005">
    <property type="protein sequence ID" value="KOS08438.1"/>
    <property type="molecule type" value="Genomic_DNA"/>
</dbReference>
<feature type="transmembrane region" description="Helical" evidence="4">
    <location>
        <begin position="6"/>
        <end position="22"/>
    </location>
</feature>
<dbReference type="SMART" id="SM00342">
    <property type="entry name" value="HTH_ARAC"/>
    <property type="match status" value="1"/>
</dbReference>
<feature type="transmembrane region" description="Helical" evidence="4">
    <location>
        <begin position="34"/>
        <end position="51"/>
    </location>
</feature>
<feature type="transmembrane region" description="Helical" evidence="4">
    <location>
        <begin position="171"/>
        <end position="195"/>
    </location>
</feature>
<dbReference type="Proteomes" id="UP000037755">
    <property type="component" value="Unassembled WGS sequence"/>
</dbReference>
<dbReference type="AlphaFoldDB" id="A0A0M8MM89"/>
<keyword evidence="7" id="KW-1185">Reference proteome</keyword>
<protein>
    <submittedName>
        <fullName evidence="6">AraC family transcriptional regulator</fullName>
    </submittedName>
</protein>
<dbReference type="PATRIC" id="fig|1202724.3.peg.4116"/>
<evidence type="ECO:0000256" key="2">
    <source>
        <dbReference type="ARBA" id="ARBA00023125"/>
    </source>
</evidence>
<dbReference type="InterPro" id="IPR009057">
    <property type="entry name" value="Homeodomain-like_sf"/>
</dbReference>
<dbReference type="InterPro" id="IPR018062">
    <property type="entry name" value="HTH_AraC-typ_CS"/>
</dbReference>
<dbReference type="SUPFAM" id="SSF46689">
    <property type="entry name" value="Homeodomain-like"/>
    <property type="match status" value="1"/>
</dbReference>
<evidence type="ECO:0000256" key="3">
    <source>
        <dbReference type="ARBA" id="ARBA00023163"/>
    </source>
</evidence>
<keyword evidence="4" id="KW-0812">Transmembrane</keyword>
<keyword evidence="3" id="KW-0804">Transcription</keyword>
<dbReference type="PROSITE" id="PS00041">
    <property type="entry name" value="HTH_ARAC_FAMILY_1"/>
    <property type="match status" value="1"/>
</dbReference>
<accession>A0A0M8MM89</accession>
<keyword evidence="4" id="KW-1133">Transmembrane helix</keyword>
<dbReference type="GO" id="GO:0043565">
    <property type="term" value="F:sequence-specific DNA binding"/>
    <property type="evidence" value="ECO:0007669"/>
    <property type="project" value="InterPro"/>
</dbReference>
<feature type="domain" description="HTH araC/xylS-type" evidence="5">
    <location>
        <begin position="286"/>
        <end position="382"/>
    </location>
</feature>
<dbReference type="Gene3D" id="1.10.10.60">
    <property type="entry name" value="Homeodomain-like"/>
    <property type="match status" value="2"/>
</dbReference>
<dbReference type="PANTHER" id="PTHR43280">
    <property type="entry name" value="ARAC-FAMILY TRANSCRIPTIONAL REGULATOR"/>
    <property type="match status" value="1"/>
</dbReference>
<evidence type="ECO:0000256" key="1">
    <source>
        <dbReference type="ARBA" id="ARBA00023015"/>
    </source>
</evidence>
<reference evidence="6 7" key="1">
    <citation type="submission" date="2015-08" db="EMBL/GenBank/DDBJ databases">
        <title>Whole genome sequence of Flavobacterium akiainvivens IK-1T, from decaying Wikstroemia oahuensis, an endemic Hawaiian shrub.</title>
        <authorList>
            <person name="Wan X."/>
            <person name="Hou S."/>
            <person name="Saito J."/>
            <person name="Donachie S."/>
        </authorList>
    </citation>
    <scope>NUCLEOTIDE SEQUENCE [LARGE SCALE GENOMIC DNA]</scope>
    <source>
        <strain evidence="6 7">IK-1</strain>
    </source>
</reference>
<feature type="transmembrane region" description="Helical" evidence="4">
    <location>
        <begin position="135"/>
        <end position="159"/>
    </location>
</feature>
<comment type="caution">
    <text evidence="6">The sequence shown here is derived from an EMBL/GenBank/DDBJ whole genome shotgun (WGS) entry which is preliminary data.</text>
</comment>
<dbReference type="GO" id="GO:0003700">
    <property type="term" value="F:DNA-binding transcription factor activity"/>
    <property type="evidence" value="ECO:0007669"/>
    <property type="project" value="InterPro"/>
</dbReference>
<keyword evidence="1" id="KW-0805">Transcription regulation</keyword>
<dbReference type="PANTHER" id="PTHR43280:SF29">
    <property type="entry name" value="ARAC-FAMILY TRANSCRIPTIONAL REGULATOR"/>
    <property type="match status" value="1"/>
</dbReference>
<feature type="transmembrane region" description="Helical" evidence="4">
    <location>
        <begin position="71"/>
        <end position="87"/>
    </location>
</feature>
<dbReference type="InterPro" id="IPR018060">
    <property type="entry name" value="HTH_AraC"/>
</dbReference>
<dbReference type="Pfam" id="PF12833">
    <property type="entry name" value="HTH_18"/>
    <property type="match status" value="1"/>
</dbReference>
<evidence type="ECO:0000313" key="7">
    <source>
        <dbReference type="Proteomes" id="UP000037755"/>
    </source>
</evidence>
<name>A0A0M8MM89_9FLAO</name>
<dbReference type="PROSITE" id="PS01124">
    <property type="entry name" value="HTH_ARAC_FAMILY_2"/>
    <property type="match status" value="1"/>
</dbReference>
<evidence type="ECO:0000256" key="4">
    <source>
        <dbReference type="SAM" id="Phobius"/>
    </source>
</evidence>
<organism evidence="6 7">
    <name type="scientific">Flavobacterium akiainvivens</name>
    <dbReference type="NCBI Taxonomy" id="1202724"/>
    <lineage>
        <taxon>Bacteria</taxon>
        <taxon>Pseudomonadati</taxon>
        <taxon>Bacteroidota</taxon>
        <taxon>Flavobacteriia</taxon>
        <taxon>Flavobacteriales</taxon>
        <taxon>Flavobacteriaceae</taxon>
        <taxon>Flavobacterium</taxon>
    </lineage>
</organism>
<keyword evidence="2" id="KW-0238">DNA-binding</keyword>
<feature type="transmembrane region" description="Helical" evidence="4">
    <location>
        <begin position="99"/>
        <end position="123"/>
    </location>
</feature>
<gene>
    <name evidence="6" type="ORF">AM493_19875</name>
</gene>
<feature type="transmembrane region" description="Helical" evidence="4">
    <location>
        <begin position="201"/>
        <end position="222"/>
    </location>
</feature>
<dbReference type="OrthoDB" id="9779074at2"/>